<dbReference type="Proteomes" id="UP001499986">
    <property type="component" value="Unassembled WGS sequence"/>
</dbReference>
<gene>
    <name evidence="1" type="ORF">GCM10010255_82360</name>
</gene>
<name>A0ABP5WH61_9ACTN</name>
<dbReference type="EMBL" id="BAAASE010000018">
    <property type="protein sequence ID" value="GAA2427356.1"/>
    <property type="molecule type" value="Genomic_DNA"/>
</dbReference>
<sequence>MFSLSREIAVGAPNSPCAKVCGTDLGGAELVLLRQVLGLCLRLSLRLSADCPAGKRA</sequence>
<accession>A0ABP5WH61</accession>
<reference evidence="2" key="1">
    <citation type="journal article" date="2019" name="Int. J. Syst. Evol. Microbiol.">
        <title>The Global Catalogue of Microorganisms (GCM) 10K type strain sequencing project: providing services to taxonomists for standard genome sequencing and annotation.</title>
        <authorList>
            <consortium name="The Broad Institute Genomics Platform"/>
            <consortium name="The Broad Institute Genome Sequencing Center for Infectious Disease"/>
            <person name="Wu L."/>
            <person name="Ma J."/>
        </authorList>
    </citation>
    <scope>NUCLEOTIDE SEQUENCE [LARGE SCALE GENOMIC DNA]</scope>
    <source>
        <strain evidence="2">JCM 4358</strain>
    </source>
</reference>
<proteinExistence type="predicted"/>
<keyword evidence="2" id="KW-1185">Reference proteome</keyword>
<comment type="caution">
    <text evidence="1">The sequence shown here is derived from an EMBL/GenBank/DDBJ whole genome shotgun (WGS) entry which is preliminary data.</text>
</comment>
<protein>
    <submittedName>
        <fullName evidence="1">Uncharacterized protein</fullName>
    </submittedName>
</protein>
<evidence type="ECO:0000313" key="1">
    <source>
        <dbReference type="EMBL" id="GAA2427356.1"/>
    </source>
</evidence>
<dbReference type="RefSeq" id="WP_346139602.1">
    <property type="nucleotide sequence ID" value="NZ_BAAASE010000018.1"/>
</dbReference>
<organism evidence="1 2">
    <name type="scientific">Streptomyces coeruleofuscus</name>
    <dbReference type="NCBI Taxonomy" id="66879"/>
    <lineage>
        <taxon>Bacteria</taxon>
        <taxon>Bacillati</taxon>
        <taxon>Actinomycetota</taxon>
        <taxon>Actinomycetes</taxon>
        <taxon>Kitasatosporales</taxon>
        <taxon>Streptomycetaceae</taxon>
        <taxon>Streptomyces</taxon>
    </lineage>
</organism>
<evidence type="ECO:0000313" key="2">
    <source>
        <dbReference type="Proteomes" id="UP001499986"/>
    </source>
</evidence>